<dbReference type="SUPFAM" id="SSF56801">
    <property type="entry name" value="Acetyl-CoA synthetase-like"/>
    <property type="match status" value="1"/>
</dbReference>
<name>A0ABP5Z3B7_9ACTN</name>
<keyword evidence="1" id="KW-0547">Nucleotide-binding</keyword>
<comment type="caution">
    <text evidence="5">The sequence shown here is derived from an EMBL/GenBank/DDBJ whole genome shotgun (WGS) entry which is preliminary data.</text>
</comment>
<evidence type="ECO:0000256" key="3">
    <source>
        <dbReference type="SAM" id="MobiDB-lite"/>
    </source>
</evidence>
<dbReference type="InterPro" id="IPR020845">
    <property type="entry name" value="AMP-binding_CS"/>
</dbReference>
<organism evidence="5 6">
    <name type="scientific">Streptomyces thermolineatus</name>
    <dbReference type="NCBI Taxonomy" id="44033"/>
    <lineage>
        <taxon>Bacteria</taxon>
        <taxon>Bacillati</taxon>
        <taxon>Actinomycetota</taxon>
        <taxon>Actinomycetes</taxon>
        <taxon>Kitasatosporales</taxon>
        <taxon>Streptomycetaceae</taxon>
        <taxon>Streptomyces</taxon>
    </lineage>
</organism>
<dbReference type="Pfam" id="PF23562">
    <property type="entry name" value="AMP-binding_C_3"/>
    <property type="match status" value="1"/>
</dbReference>
<gene>
    <name evidence="5" type="ORF">GCM10010406_29690</name>
</gene>
<dbReference type="PROSITE" id="PS00455">
    <property type="entry name" value="AMP_BINDING"/>
    <property type="match status" value="1"/>
</dbReference>
<dbReference type="RefSeq" id="WP_425582670.1">
    <property type="nucleotide sequence ID" value="NZ_BAAATA010000015.1"/>
</dbReference>
<dbReference type="InterPro" id="IPR000873">
    <property type="entry name" value="AMP-dep_synth/lig_dom"/>
</dbReference>
<keyword evidence="2" id="KW-0067">ATP-binding</keyword>
<dbReference type="Gene3D" id="3.40.50.12780">
    <property type="entry name" value="N-terminal domain of ligase-like"/>
    <property type="match status" value="1"/>
</dbReference>
<dbReference type="PANTHER" id="PTHR43272:SF33">
    <property type="entry name" value="AMP-BINDING DOMAIN-CONTAINING PROTEIN-RELATED"/>
    <property type="match status" value="1"/>
</dbReference>
<protein>
    <submittedName>
        <fullName evidence="5">AMP-dependent synthetase/ligase</fullName>
    </submittedName>
</protein>
<reference evidence="6" key="1">
    <citation type="journal article" date="2019" name="Int. J. Syst. Evol. Microbiol.">
        <title>The Global Catalogue of Microorganisms (GCM) 10K type strain sequencing project: providing services to taxonomists for standard genome sequencing and annotation.</title>
        <authorList>
            <consortium name="The Broad Institute Genomics Platform"/>
            <consortium name="The Broad Institute Genome Sequencing Center for Infectious Disease"/>
            <person name="Wu L."/>
            <person name="Ma J."/>
        </authorList>
    </citation>
    <scope>NUCLEOTIDE SEQUENCE [LARGE SCALE GENOMIC DNA]</scope>
    <source>
        <strain evidence="6">JCM 6307</strain>
    </source>
</reference>
<accession>A0ABP5Z3B7</accession>
<evidence type="ECO:0000313" key="5">
    <source>
        <dbReference type="EMBL" id="GAA2491653.1"/>
    </source>
</evidence>
<evidence type="ECO:0000313" key="6">
    <source>
        <dbReference type="Proteomes" id="UP001501358"/>
    </source>
</evidence>
<dbReference type="InterPro" id="IPR042099">
    <property type="entry name" value="ANL_N_sf"/>
</dbReference>
<evidence type="ECO:0000256" key="2">
    <source>
        <dbReference type="ARBA" id="ARBA00022840"/>
    </source>
</evidence>
<dbReference type="PANTHER" id="PTHR43272">
    <property type="entry name" value="LONG-CHAIN-FATTY-ACID--COA LIGASE"/>
    <property type="match status" value="1"/>
</dbReference>
<feature type="region of interest" description="Disordered" evidence="3">
    <location>
        <begin position="1"/>
        <end position="21"/>
    </location>
</feature>
<evidence type="ECO:0000256" key="1">
    <source>
        <dbReference type="ARBA" id="ARBA00022741"/>
    </source>
</evidence>
<dbReference type="Pfam" id="PF00501">
    <property type="entry name" value="AMP-binding"/>
    <property type="match status" value="1"/>
</dbReference>
<evidence type="ECO:0000259" key="4">
    <source>
        <dbReference type="Pfam" id="PF00501"/>
    </source>
</evidence>
<dbReference type="Proteomes" id="UP001501358">
    <property type="component" value="Unassembled WGS sequence"/>
</dbReference>
<sequence length="621" mass="66603">MHEFSGPFPDTDAESAPDPAAATAARVGGLADSVFENAAEVPEFVQFEVARDGGEVREPVTAARFRDEVNALAKGLLAEGVRFGDRVGIMSRTRYEWTLFDYALWTIGAQPVPVYPTSSPDQVRWILGHAGAVACVVENDEHAMTVGSVIGELPGLGHMWQIDAGAVEDLWAAGFPVADETVHRHRLAVTPESVASVVYTSGTTGRPKGCVLTHANMMAEVDTFLSGWGSVLGGRGGEPAAALMFLPLAHVMGRMLQVGCVRGRVRAAHQPSLTSEDLLRDMASFRPTIVFGVPHIFERVFNAVRRAALESGQEEAFDKAVDTAVRWAEAQERQAFGEGPGPGAALRVQHRMYDRAVYSKVREVFGGRLRTAISGGSALQRRLGLFFAGAGVTVHEGYGLTETCSASTCNPPGRVRFGTVGPPMPGSSVRIAEDGEVLLRGGHVFTSYLDDPGATEEVLHDGWLATGDLGTLDRHGYLAITGRKKEVIVTSGGKSVSPMPLEDRVRAHPLVAQCVVVGENRPYIGALITLDPEALGHWQRMRGQRATPLRDAARDPAVRAEVQRAVSAANALVSKAESIREFRIVGPPFAEEAGLLTPSLKLRRHAVLRACADEIESIYSG</sequence>
<keyword evidence="6" id="KW-1185">Reference proteome</keyword>
<proteinExistence type="predicted"/>
<dbReference type="EMBL" id="BAAATA010000015">
    <property type="protein sequence ID" value="GAA2491653.1"/>
    <property type="molecule type" value="Genomic_DNA"/>
</dbReference>
<dbReference type="CDD" id="cd05907">
    <property type="entry name" value="VL_LC_FACS_like"/>
    <property type="match status" value="1"/>
</dbReference>
<feature type="domain" description="AMP-dependent synthetase/ligase" evidence="4">
    <location>
        <begin position="57"/>
        <end position="449"/>
    </location>
</feature>